<organism evidence="1 2">
    <name type="scientific">Luteibacter anthropi</name>
    <dbReference type="NCBI Taxonomy" id="564369"/>
    <lineage>
        <taxon>Bacteria</taxon>
        <taxon>Pseudomonadati</taxon>
        <taxon>Pseudomonadota</taxon>
        <taxon>Gammaproteobacteria</taxon>
        <taxon>Lysobacterales</taxon>
        <taxon>Rhodanobacteraceae</taxon>
        <taxon>Luteibacter</taxon>
    </lineage>
</organism>
<dbReference type="AlphaFoldDB" id="A0A7X5UBE9"/>
<proteinExistence type="predicted"/>
<evidence type="ECO:0000313" key="1">
    <source>
        <dbReference type="EMBL" id="NII07239.1"/>
    </source>
</evidence>
<sequence>MLGYIEVWDYPVVAIEMIASYGMPVGAEVFETVRWIGRFQQACRDPEAVRLIYRKDVKMHLCGTPRAKDANIRQALIDKLGAPGTKKSPGPTYGVKSHAWAALGVAVTASETPRA</sequence>
<gene>
    <name evidence="1" type="ORF">HBF25_12680</name>
</gene>
<evidence type="ECO:0000313" key="2">
    <source>
        <dbReference type="Proteomes" id="UP000490980"/>
    </source>
</evidence>
<name>A0A7X5UBE9_9GAMM</name>
<reference evidence="1 2" key="1">
    <citation type="submission" date="2020-03" db="EMBL/GenBank/DDBJ databases">
        <authorList>
            <person name="Lai Q."/>
        </authorList>
    </citation>
    <scope>NUCLEOTIDE SEQUENCE [LARGE SCALE GENOMIC DNA]</scope>
    <source>
        <strain evidence="1 2">CCUG 25036</strain>
    </source>
</reference>
<dbReference type="Proteomes" id="UP000490980">
    <property type="component" value="Unassembled WGS sequence"/>
</dbReference>
<comment type="caution">
    <text evidence="1">The sequence shown here is derived from an EMBL/GenBank/DDBJ whole genome shotgun (WGS) entry which is preliminary data.</text>
</comment>
<keyword evidence="2" id="KW-1185">Reference proteome</keyword>
<dbReference type="EMBL" id="JAARLZ010000006">
    <property type="protein sequence ID" value="NII07239.1"/>
    <property type="molecule type" value="Genomic_DNA"/>
</dbReference>
<accession>A0A7X5UBE9</accession>
<protein>
    <submittedName>
        <fullName evidence="1">Uncharacterized protein</fullName>
    </submittedName>
</protein>